<dbReference type="EMBL" id="CAADFS010000048">
    <property type="protein sequence ID" value="VFK47493.1"/>
    <property type="molecule type" value="Genomic_DNA"/>
</dbReference>
<feature type="compositionally biased region" description="Polar residues" evidence="1">
    <location>
        <begin position="1"/>
        <end position="20"/>
    </location>
</feature>
<sequence>MTFIPNDTGNESSFNRQSRPITEIPPPINGSGIAHTQRFRGALQAIFPHGNGDEVNVVGHRTVGENLHSMATAVFLQPFEMNPTVFFGKKHILSAITAQSDVAGKFRGLFKKICG</sequence>
<protein>
    <submittedName>
        <fullName evidence="2">Uncharacterized protein</fullName>
    </submittedName>
</protein>
<organism evidence="2">
    <name type="scientific">Candidatus Kentrum sp. TC</name>
    <dbReference type="NCBI Taxonomy" id="2126339"/>
    <lineage>
        <taxon>Bacteria</taxon>
        <taxon>Pseudomonadati</taxon>
        <taxon>Pseudomonadota</taxon>
        <taxon>Gammaproteobacteria</taxon>
        <taxon>Candidatus Kentrum</taxon>
    </lineage>
</organism>
<dbReference type="AlphaFoldDB" id="A0A450Z109"/>
<gene>
    <name evidence="2" type="ORF">BECKTC1821D_GA0114238_10481</name>
</gene>
<evidence type="ECO:0000256" key="1">
    <source>
        <dbReference type="SAM" id="MobiDB-lite"/>
    </source>
</evidence>
<accession>A0A450Z109</accession>
<feature type="region of interest" description="Disordered" evidence="1">
    <location>
        <begin position="1"/>
        <end position="27"/>
    </location>
</feature>
<reference evidence="2" key="1">
    <citation type="submission" date="2019-02" db="EMBL/GenBank/DDBJ databases">
        <authorList>
            <person name="Gruber-Vodicka R. H."/>
            <person name="Seah K. B. B."/>
        </authorList>
    </citation>
    <scope>NUCLEOTIDE SEQUENCE</scope>
    <source>
        <strain evidence="2">BECK_BZ123</strain>
    </source>
</reference>
<proteinExistence type="predicted"/>
<name>A0A450Z109_9GAMM</name>
<evidence type="ECO:0000313" key="2">
    <source>
        <dbReference type="EMBL" id="VFK47493.1"/>
    </source>
</evidence>